<gene>
    <name evidence="5" type="ORF">GCM10022218_41960</name>
</gene>
<name>A0ABP8AFZ3_9SPHI</name>
<dbReference type="Pfam" id="PF00392">
    <property type="entry name" value="GntR"/>
    <property type="match status" value="1"/>
</dbReference>
<keyword evidence="3" id="KW-0804">Transcription</keyword>
<dbReference type="InterPro" id="IPR028082">
    <property type="entry name" value="Peripla_BP_I"/>
</dbReference>
<dbReference type="EMBL" id="BAAAZK010000008">
    <property type="protein sequence ID" value="GAA4183352.1"/>
    <property type="molecule type" value="Genomic_DNA"/>
</dbReference>
<keyword evidence="6" id="KW-1185">Reference proteome</keyword>
<proteinExistence type="predicted"/>
<feature type="domain" description="HTH gntR-type" evidence="4">
    <location>
        <begin position="22"/>
        <end position="90"/>
    </location>
</feature>
<evidence type="ECO:0000256" key="2">
    <source>
        <dbReference type="ARBA" id="ARBA00023125"/>
    </source>
</evidence>
<evidence type="ECO:0000256" key="1">
    <source>
        <dbReference type="ARBA" id="ARBA00023015"/>
    </source>
</evidence>
<dbReference type="InterPro" id="IPR000524">
    <property type="entry name" value="Tscrpt_reg_HTH_GntR"/>
</dbReference>
<comment type="caution">
    <text evidence="5">The sequence shown here is derived from an EMBL/GenBank/DDBJ whole genome shotgun (WGS) entry which is preliminary data.</text>
</comment>
<organism evidence="5 6">
    <name type="scientific">Sphingobacterium ginsenosidimutans</name>
    <dbReference type="NCBI Taxonomy" id="687845"/>
    <lineage>
        <taxon>Bacteria</taxon>
        <taxon>Pseudomonadati</taxon>
        <taxon>Bacteroidota</taxon>
        <taxon>Sphingobacteriia</taxon>
        <taxon>Sphingobacteriales</taxon>
        <taxon>Sphingobacteriaceae</taxon>
        <taxon>Sphingobacterium</taxon>
    </lineage>
</organism>
<accession>A0ABP8AFZ3</accession>
<evidence type="ECO:0000256" key="3">
    <source>
        <dbReference type="ARBA" id="ARBA00023163"/>
    </source>
</evidence>
<evidence type="ECO:0000259" key="4">
    <source>
        <dbReference type="PROSITE" id="PS50949"/>
    </source>
</evidence>
<dbReference type="PANTHER" id="PTHR38445:SF10">
    <property type="entry name" value="GNTR-FAMILY TRANSCRIPTIONAL REGULATOR"/>
    <property type="match status" value="1"/>
</dbReference>
<evidence type="ECO:0000313" key="5">
    <source>
        <dbReference type="EMBL" id="GAA4183352.1"/>
    </source>
</evidence>
<dbReference type="InterPro" id="IPR036390">
    <property type="entry name" value="WH_DNA-bd_sf"/>
</dbReference>
<keyword evidence="2" id="KW-0238">DNA-binding</keyword>
<dbReference type="SUPFAM" id="SSF46785">
    <property type="entry name" value="Winged helix' DNA-binding domain"/>
    <property type="match status" value="1"/>
</dbReference>
<dbReference type="Gene3D" id="3.40.50.2300">
    <property type="match status" value="2"/>
</dbReference>
<dbReference type="SMART" id="SM00345">
    <property type="entry name" value="HTH_GNTR"/>
    <property type="match status" value="1"/>
</dbReference>
<protein>
    <submittedName>
        <fullName evidence="5">GntR family transcriptional regulator</fullName>
    </submittedName>
</protein>
<keyword evidence="1" id="KW-0805">Transcription regulation</keyword>
<evidence type="ECO:0000313" key="6">
    <source>
        <dbReference type="Proteomes" id="UP001500167"/>
    </source>
</evidence>
<dbReference type="Proteomes" id="UP001500167">
    <property type="component" value="Unassembled WGS sequence"/>
</dbReference>
<reference evidence="6" key="1">
    <citation type="journal article" date="2019" name="Int. J. Syst. Evol. Microbiol.">
        <title>The Global Catalogue of Microorganisms (GCM) 10K type strain sequencing project: providing services to taxonomists for standard genome sequencing and annotation.</title>
        <authorList>
            <consortium name="The Broad Institute Genomics Platform"/>
            <consortium name="The Broad Institute Genome Sequencing Center for Infectious Disease"/>
            <person name="Wu L."/>
            <person name="Ma J."/>
        </authorList>
    </citation>
    <scope>NUCLEOTIDE SEQUENCE [LARGE SCALE GENOMIC DNA]</scope>
    <source>
        <strain evidence="6">JCM 16722</strain>
    </source>
</reference>
<dbReference type="CDD" id="cd07377">
    <property type="entry name" value="WHTH_GntR"/>
    <property type="match status" value="1"/>
</dbReference>
<dbReference type="PROSITE" id="PS50949">
    <property type="entry name" value="HTH_GNTR"/>
    <property type="match status" value="1"/>
</dbReference>
<dbReference type="RefSeq" id="WP_310446392.1">
    <property type="nucleotide sequence ID" value="NZ_BAAAZK010000008.1"/>
</dbReference>
<dbReference type="PANTHER" id="PTHR38445">
    <property type="entry name" value="HTH-TYPE TRANSCRIPTIONAL REPRESSOR YTRA"/>
    <property type="match status" value="1"/>
</dbReference>
<dbReference type="Gene3D" id="1.10.10.10">
    <property type="entry name" value="Winged helix-like DNA-binding domain superfamily/Winged helix DNA-binding domain"/>
    <property type="match status" value="1"/>
</dbReference>
<dbReference type="InterPro" id="IPR036388">
    <property type="entry name" value="WH-like_DNA-bd_sf"/>
</dbReference>
<sequence>MNMTNAIAQFLKTLEISDFSATPKYLQLANTIVDAVKNEILSKDDMLPSINELSTYLDISRDTVEKAYRYLKHQEIIASNPGKGYYINKIDVQSKLKIALFLNKLSTHKKIVYDSFARELGDYANLDLFVYNSDLSYLNTLLGSLTKTYDHYVLFPHFKEGRDKAPDVIRKIPTEKLMLLGKFIEDVPGEFPAVYENYEQDIYNALEEANESLSKYQMLKLVFPDHSDFPKAIIKGFYKFCQQYAFEHELVADLHREKVIKETCYINIIEDDLVKLLNKIIQKKLVIGTDVGVISYNETPLKKFILNGITTISTDFEMMGRLAAELIKNKSKDRVEVPFYLKLRPSI</sequence>
<dbReference type="SUPFAM" id="SSF53822">
    <property type="entry name" value="Periplasmic binding protein-like I"/>
    <property type="match status" value="1"/>
</dbReference>